<evidence type="ECO:0000313" key="2">
    <source>
        <dbReference type="EnsemblMetazoa" id="BGLB037033-PC"/>
    </source>
</evidence>
<dbReference type="STRING" id="6526.A0A2C9M0P1"/>
<dbReference type="KEGG" id="bgt:106069608"/>
<evidence type="ECO:0000259" key="1">
    <source>
        <dbReference type="PROSITE" id="PS50982"/>
    </source>
</evidence>
<reference evidence="2" key="1">
    <citation type="submission" date="2020-05" db="UniProtKB">
        <authorList>
            <consortium name="EnsemblMetazoa"/>
        </authorList>
    </citation>
    <scope>IDENTIFICATION</scope>
    <source>
        <strain evidence="2">BB02</strain>
    </source>
</reference>
<dbReference type="GO" id="GO:0016020">
    <property type="term" value="C:membrane"/>
    <property type="evidence" value="ECO:0007669"/>
    <property type="project" value="TreeGrafter"/>
</dbReference>
<dbReference type="VEuPathDB" id="VectorBase:BGLB037033"/>
<dbReference type="SUPFAM" id="SSF54171">
    <property type="entry name" value="DNA-binding domain"/>
    <property type="match status" value="1"/>
</dbReference>
<dbReference type="GO" id="GO:0003723">
    <property type="term" value="F:RNA binding"/>
    <property type="evidence" value="ECO:0007669"/>
    <property type="project" value="InterPro"/>
</dbReference>
<dbReference type="PANTHER" id="PTHR14435">
    <property type="entry name" value="ZINC FINGER PROTEIN 106"/>
    <property type="match status" value="1"/>
</dbReference>
<dbReference type="GO" id="GO:0017124">
    <property type="term" value="F:SH3 domain binding"/>
    <property type="evidence" value="ECO:0007669"/>
    <property type="project" value="TreeGrafter"/>
</dbReference>
<dbReference type="SUPFAM" id="SSF50978">
    <property type="entry name" value="WD40 repeat-like"/>
    <property type="match status" value="1"/>
</dbReference>
<dbReference type="InterPro" id="IPR001739">
    <property type="entry name" value="Methyl_CpG_DNA-bd"/>
</dbReference>
<proteinExistence type="predicted"/>
<dbReference type="Gene3D" id="3.30.890.10">
    <property type="entry name" value="Methyl-cpg-binding Protein 2, Chain A"/>
    <property type="match status" value="1"/>
</dbReference>
<protein>
    <recommendedName>
        <fullName evidence="1">MBD domain-containing protein</fullName>
    </recommendedName>
</protein>
<dbReference type="GO" id="GO:0005829">
    <property type="term" value="C:cytosol"/>
    <property type="evidence" value="ECO:0007669"/>
    <property type="project" value="TreeGrafter"/>
</dbReference>
<evidence type="ECO:0000313" key="3">
    <source>
        <dbReference type="Proteomes" id="UP000076420"/>
    </source>
</evidence>
<dbReference type="SMART" id="SM00320">
    <property type="entry name" value="WD40"/>
    <property type="match status" value="5"/>
</dbReference>
<feature type="domain" description="MBD" evidence="1">
    <location>
        <begin position="51"/>
        <end position="127"/>
    </location>
</feature>
<name>A0A2C9M0P1_BIOGL</name>
<dbReference type="AlphaFoldDB" id="A0A2C9M0P1"/>
<dbReference type="InterPro" id="IPR016177">
    <property type="entry name" value="DNA-bd_dom_sf"/>
</dbReference>
<organism evidence="2 3">
    <name type="scientific">Biomphalaria glabrata</name>
    <name type="common">Bloodfluke planorb</name>
    <name type="synonym">Freshwater snail</name>
    <dbReference type="NCBI Taxonomy" id="6526"/>
    <lineage>
        <taxon>Eukaryota</taxon>
        <taxon>Metazoa</taxon>
        <taxon>Spiralia</taxon>
        <taxon>Lophotrochozoa</taxon>
        <taxon>Mollusca</taxon>
        <taxon>Gastropoda</taxon>
        <taxon>Heterobranchia</taxon>
        <taxon>Euthyneura</taxon>
        <taxon>Panpulmonata</taxon>
        <taxon>Hygrophila</taxon>
        <taxon>Lymnaeoidea</taxon>
        <taxon>Planorbidae</taxon>
        <taxon>Biomphalaria</taxon>
    </lineage>
</organism>
<dbReference type="InterPro" id="IPR001680">
    <property type="entry name" value="WD40_rpt"/>
</dbReference>
<dbReference type="OrthoDB" id="10002522at2759"/>
<dbReference type="RefSeq" id="XP_013084767.2">
    <property type="nucleotide sequence ID" value="XM_013229313.2"/>
</dbReference>
<gene>
    <name evidence="2" type="primary">106069608</name>
</gene>
<dbReference type="EnsemblMetazoa" id="BGLB037033-RC">
    <property type="protein sequence ID" value="BGLB037033-PC"/>
    <property type="gene ID" value="BGLB037033"/>
</dbReference>
<dbReference type="GO" id="GO:0003677">
    <property type="term" value="F:DNA binding"/>
    <property type="evidence" value="ECO:0007669"/>
    <property type="project" value="InterPro"/>
</dbReference>
<accession>A0A2C9M0P1</accession>
<dbReference type="Proteomes" id="UP000076420">
    <property type="component" value="Unassembled WGS sequence"/>
</dbReference>
<dbReference type="InterPro" id="IPR036322">
    <property type="entry name" value="WD40_repeat_dom_sf"/>
</dbReference>
<dbReference type="Pfam" id="PF01429">
    <property type="entry name" value="MBD"/>
    <property type="match status" value="1"/>
</dbReference>
<dbReference type="CDD" id="cd00122">
    <property type="entry name" value="MBD"/>
    <property type="match status" value="1"/>
</dbReference>
<dbReference type="VEuPathDB" id="VectorBase:BGLAX_039036"/>
<dbReference type="PROSITE" id="PS50982">
    <property type="entry name" value="MBD"/>
    <property type="match status" value="1"/>
</dbReference>
<dbReference type="SMART" id="SM00391">
    <property type="entry name" value="MBD"/>
    <property type="match status" value="1"/>
</dbReference>
<dbReference type="PANTHER" id="PTHR14435:SF2">
    <property type="entry name" value="ZINC FINGER PROTEIN 106"/>
    <property type="match status" value="1"/>
</dbReference>
<dbReference type="InterPro" id="IPR042622">
    <property type="entry name" value="Znf106"/>
</dbReference>
<dbReference type="InterPro" id="IPR015943">
    <property type="entry name" value="WD40/YVTN_repeat-like_dom_sf"/>
</dbReference>
<sequence length="521" mass="59145">MSYRRDSDSRSEWSETEMIKFEMAETESTNTATVMALKASKFNPKRSFEDLQRSDSWSIPFSFGWRREIVYRRTQGSNKRKTPAADVYYFSPSGEKFRSPTEIDKFLKLNRDTKLTTQNFTFKTKKINQWPNEVCCQASKRGRRSSRSQFRTNYNIENINIEKQEFSTEEQQTSGPELDRTSCFPGNYGPVVEVCVASSYLYVAYGNYGVHVYSLDGYKKKAVHKITNQDLQCMVVSELQGLVVIGSGRQLSLCKVTLVNEGPNIHHHDQCCMHTNVQNSTFDMTSTVNCLLLIAPSLVYCGLASGDISVINIVKNKKKEEYKCSDQPIMCLTSPEETSPRLLCALTRDGKVLVISTLTKTVITTLLGHSQSVFNLCVKQRLLYGIAEDSTVIAHKIYSGEKVNDVITNNKLSINCIHYNADFLYTASSDRLIRCYDVKTGKLTHVYYGANRKVISKILVYKNMLITANATGTVDWVAIDHTAENYCQKVGCNFNFGNVWHLFWHETEEHSTPLLTSTKSV</sequence>
<dbReference type="Gene3D" id="2.130.10.10">
    <property type="entry name" value="YVTN repeat-like/Quinoprotein amine dehydrogenase"/>
    <property type="match status" value="1"/>
</dbReference>